<protein>
    <recommendedName>
        <fullName evidence="7">Protein kinase domain-containing protein</fullName>
    </recommendedName>
</protein>
<dbReference type="Gene3D" id="3.30.200.20">
    <property type="entry name" value="Phosphorylase Kinase, domain 1"/>
    <property type="match status" value="1"/>
</dbReference>
<keyword evidence="3" id="KW-0547">Nucleotide-binding</keyword>
<dbReference type="GO" id="GO:0004674">
    <property type="term" value="F:protein serine/threonine kinase activity"/>
    <property type="evidence" value="ECO:0007669"/>
    <property type="project" value="UniProtKB-KW"/>
</dbReference>
<accession>A0A482WQH3</accession>
<sequence>MGNSDSKTSSPTCNSRREKKSKSIYSSFSEFSLVNFASNLSGRSFASGATQHSTTSTNRPWSRVSRHRWRQSTLSNPLEASKTAWPVSHIEALFLPEFKIKDKSTFNFELVGTIAKGAFGKVYKVLKVDSNEIYAMKVLSKARIISENAIQQVKDEVRIQSMCGHNPFIVNCPYFWQTRKKLFIVSNFVSGGELLSLCQMYGSLPEELVAIYVAEIALALDFLHNSGVIYRDLKLENVLLDEEGHTQLIDFGLAKWLPYNKRTSTICGTLQYMAPEILSLENGYGHAVDWWSLGVLTCLLITSKKNPRTTVTGGKIMLKYVAA</sequence>
<dbReference type="PANTHER" id="PTHR24355">
    <property type="entry name" value="G PROTEIN-COUPLED RECEPTOR KINASE/RIBOSOMAL PROTEIN S6 KINASE"/>
    <property type="match status" value="1"/>
</dbReference>
<evidence type="ECO:0000313" key="8">
    <source>
        <dbReference type="EMBL" id="RZF35492.1"/>
    </source>
</evidence>
<feature type="domain" description="Protein kinase" evidence="7">
    <location>
        <begin position="108"/>
        <end position="323"/>
    </location>
</feature>
<keyword evidence="4" id="KW-0418">Kinase</keyword>
<evidence type="ECO:0000256" key="2">
    <source>
        <dbReference type="ARBA" id="ARBA00022679"/>
    </source>
</evidence>
<dbReference type="EMBL" id="QKKF02028090">
    <property type="protein sequence ID" value="RZF35492.1"/>
    <property type="molecule type" value="Genomic_DNA"/>
</dbReference>
<evidence type="ECO:0000256" key="3">
    <source>
        <dbReference type="ARBA" id="ARBA00022741"/>
    </source>
</evidence>
<dbReference type="SMART" id="SM00220">
    <property type="entry name" value="S_TKc"/>
    <property type="match status" value="1"/>
</dbReference>
<dbReference type="PROSITE" id="PS00108">
    <property type="entry name" value="PROTEIN_KINASE_ST"/>
    <property type="match status" value="1"/>
</dbReference>
<feature type="compositionally biased region" description="Polar residues" evidence="6">
    <location>
        <begin position="46"/>
        <end position="60"/>
    </location>
</feature>
<dbReference type="InParanoid" id="A0A482WQH3"/>
<keyword evidence="1" id="KW-0723">Serine/threonine-protein kinase</keyword>
<comment type="caution">
    <text evidence="8">The sequence shown here is derived from an EMBL/GenBank/DDBJ whole genome shotgun (WGS) entry which is preliminary data.</text>
</comment>
<name>A0A482WQH3_LAOST</name>
<dbReference type="SMR" id="A0A482WQH3"/>
<dbReference type="AlphaFoldDB" id="A0A482WQH3"/>
<evidence type="ECO:0000259" key="7">
    <source>
        <dbReference type="PROSITE" id="PS50011"/>
    </source>
</evidence>
<dbReference type="OrthoDB" id="3205605at2759"/>
<keyword evidence="2" id="KW-0808">Transferase</keyword>
<dbReference type="InterPro" id="IPR045270">
    <property type="entry name" value="STKc_AGC"/>
</dbReference>
<dbReference type="Gene3D" id="1.10.510.10">
    <property type="entry name" value="Transferase(Phosphotransferase) domain 1"/>
    <property type="match status" value="1"/>
</dbReference>
<dbReference type="STRING" id="195883.A0A482WQH3"/>
<dbReference type="Pfam" id="PF00069">
    <property type="entry name" value="Pkinase"/>
    <property type="match status" value="1"/>
</dbReference>
<dbReference type="PROSITE" id="PS50011">
    <property type="entry name" value="PROTEIN_KINASE_DOM"/>
    <property type="match status" value="1"/>
</dbReference>
<keyword evidence="5" id="KW-0067">ATP-binding</keyword>
<evidence type="ECO:0000256" key="4">
    <source>
        <dbReference type="ARBA" id="ARBA00022777"/>
    </source>
</evidence>
<dbReference type="PANTHER" id="PTHR24355:SF1">
    <property type="entry name" value="RIBOSOMAL PROTEIN S6 KINASE-RELATED PROTEIN"/>
    <property type="match status" value="1"/>
</dbReference>
<dbReference type="SUPFAM" id="SSF56112">
    <property type="entry name" value="Protein kinase-like (PK-like)"/>
    <property type="match status" value="1"/>
</dbReference>
<keyword evidence="9" id="KW-1185">Reference proteome</keyword>
<dbReference type="InterPro" id="IPR008271">
    <property type="entry name" value="Ser/Thr_kinase_AS"/>
</dbReference>
<proteinExistence type="predicted"/>
<feature type="region of interest" description="Disordered" evidence="6">
    <location>
        <begin position="46"/>
        <end position="67"/>
    </location>
</feature>
<dbReference type="FunCoup" id="A0A482WQH3">
    <property type="interactions" value="105"/>
</dbReference>
<gene>
    <name evidence="8" type="ORF">LSTR_LSTR010183</name>
</gene>
<reference evidence="8 9" key="1">
    <citation type="journal article" date="2017" name="Gigascience">
        <title>Genome sequence of the small brown planthopper, Laodelphax striatellus.</title>
        <authorList>
            <person name="Zhu J."/>
            <person name="Jiang F."/>
            <person name="Wang X."/>
            <person name="Yang P."/>
            <person name="Bao Y."/>
            <person name="Zhao W."/>
            <person name="Wang W."/>
            <person name="Lu H."/>
            <person name="Wang Q."/>
            <person name="Cui N."/>
            <person name="Li J."/>
            <person name="Chen X."/>
            <person name="Luo L."/>
            <person name="Yu J."/>
            <person name="Kang L."/>
            <person name="Cui F."/>
        </authorList>
    </citation>
    <scope>NUCLEOTIDE SEQUENCE [LARGE SCALE GENOMIC DNA]</scope>
    <source>
        <strain evidence="8">Lst14</strain>
    </source>
</reference>
<evidence type="ECO:0000256" key="6">
    <source>
        <dbReference type="SAM" id="MobiDB-lite"/>
    </source>
</evidence>
<dbReference type="InterPro" id="IPR011009">
    <property type="entry name" value="Kinase-like_dom_sf"/>
</dbReference>
<dbReference type="InterPro" id="IPR000719">
    <property type="entry name" value="Prot_kinase_dom"/>
</dbReference>
<organism evidence="8 9">
    <name type="scientific">Laodelphax striatellus</name>
    <name type="common">Small brown planthopper</name>
    <name type="synonym">Delphax striatella</name>
    <dbReference type="NCBI Taxonomy" id="195883"/>
    <lineage>
        <taxon>Eukaryota</taxon>
        <taxon>Metazoa</taxon>
        <taxon>Ecdysozoa</taxon>
        <taxon>Arthropoda</taxon>
        <taxon>Hexapoda</taxon>
        <taxon>Insecta</taxon>
        <taxon>Pterygota</taxon>
        <taxon>Neoptera</taxon>
        <taxon>Paraneoptera</taxon>
        <taxon>Hemiptera</taxon>
        <taxon>Auchenorrhyncha</taxon>
        <taxon>Fulgoroidea</taxon>
        <taxon>Delphacidae</taxon>
        <taxon>Criomorphinae</taxon>
        <taxon>Laodelphax</taxon>
    </lineage>
</organism>
<dbReference type="Proteomes" id="UP000291343">
    <property type="component" value="Unassembled WGS sequence"/>
</dbReference>
<evidence type="ECO:0000256" key="1">
    <source>
        <dbReference type="ARBA" id="ARBA00022527"/>
    </source>
</evidence>
<evidence type="ECO:0000256" key="5">
    <source>
        <dbReference type="ARBA" id="ARBA00022840"/>
    </source>
</evidence>
<dbReference type="CDD" id="cd05123">
    <property type="entry name" value="STKc_AGC"/>
    <property type="match status" value="1"/>
</dbReference>
<dbReference type="GO" id="GO:0005524">
    <property type="term" value="F:ATP binding"/>
    <property type="evidence" value="ECO:0007669"/>
    <property type="project" value="UniProtKB-KW"/>
</dbReference>
<evidence type="ECO:0000313" key="9">
    <source>
        <dbReference type="Proteomes" id="UP000291343"/>
    </source>
</evidence>